<evidence type="ECO:0000313" key="16">
    <source>
        <dbReference type="EMBL" id="KAK7866726.1"/>
    </source>
</evidence>
<evidence type="ECO:0000256" key="8">
    <source>
        <dbReference type="ARBA" id="ARBA00022989"/>
    </source>
</evidence>
<dbReference type="GO" id="GO:0008239">
    <property type="term" value="F:dipeptidyl-peptidase activity"/>
    <property type="evidence" value="ECO:0007669"/>
    <property type="project" value="TreeGrafter"/>
</dbReference>
<evidence type="ECO:0000256" key="12">
    <source>
        <dbReference type="SAM" id="MobiDB-lite"/>
    </source>
</evidence>
<dbReference type="Gene3D" id="2.140.10.30">
    <property type="entry name" value="Dipeptidylpeptidase IV, N-terminal domain"/>
    <property type="match status" value="1"/>
</dbReference>
<name>A0AAN9VPY3_9ORTH</name>
<comment type="subcellular location">
    <subcellularLocation>
        <location evidence="11">Endomembrane system</location>
        <topology evidence="11">Single-pass membrane protein</topology>
    </subcellularLocation>
    <subcellularLocation>
        <location evidence="1">Membrane</location>
        <topology evidence="1">Single-pass type II membrane protein</topology>
    </subcellularLocation>
</comment>
<evidence type="ECO:0000256" key="1">
    <source>
        <dbReference type="ARBA" id="ARBA00004606"/>
    </source>
</evidence>
<keyword evidence="10" id="KW-0325">Glycoprotein</keyword>
<keyword evidence="9 13" id="KW-0472">Membrane</keyword>
<dbReference type="InterPro" id="IPR050278">
    <property type="entry name" value="Serine_Prot_S9B/DPPIV"/>
</dbReference>
<dbReference type="PANTHER" id="PTHR11731:SF200">
    <property type="entry name" value="DIPEPTIDYL PEPTIDASE 10, ISOFORM B"/>
    <property type="match status" value="1"/>
</dbReference>
<dbReference type="Pfam" id="PF00326">
    <property type="entry name" value="Peptidase_S9"/>
    <property type="match status" value="1"/>
</dbReference>
<keyword evidence="3" id="KW-0645">Protease</keyword>
<feature type="domain" description="Dipeptidylpeptidase IV N-terminal" evidence="15">
    <location>
        <begin position="226"/>
        <end position="588"/>
    </location>
</feature>
<protein>
    <submittedName>
        <fullName evidence="16">Uncharacterized protein</fullName>
    </submittedName>
</protein>
<reference evidence="16 17" key="1">
    <citation type="submission" date="2024-03" db="EMBL/GenBank/DDBJ databases">
        <title>The genome assembly and annotation of the cricket Gryllus longicercus Weissman &amp; Gray.</title>
        <authorList>
            <person name="Szrajer S."/>
            <person name="Gray D."/>
            <person name="Ylla G."/>
        </authorList>
    </citation>
    <scope>NUCLEOTIDE SEQUENCE [LARGE SCALE GENOMIC DNA]</scope>
    <source>
        <strain evidence="16">DAG 2021-001</strain>
        <tissue evidence="16">Whole body minus gut</tissue>
    </source>
</reference>
<feature type="compositionally biased region" description="Pro residues" evidence="12">
    <location>
        <begin position="56"/>
        <end position="76"/>
    </location>
</feature>
<evidence type="ECO:0000256" key="2">
    <source>
        <dbReference type="ARBA" id="ARBA00022438"/>
    </source>
</evidence>
<keyword evidence="7" id="KW-0735">Signal-anchor</keyword>
<dbReference type="GO" id="GO:0008236">
    <property type="term" value="F:serine-type peptidase activity"/>
    <property type="evidence" value="ECO:0007669"/>
    <property type="project" value="UniProtKB-KW"/>
</dbReference>
<keyword evidence="6" id="KW-0720">Serine protease</keyword>
<evidence type="ECO:0000256" key="5">
    <source>
        <dbReference type="ARBA" id="ARBA00022801"/>
    </source>
</evidence>
<dbReference type="Pfam" id="PF00930">
    <property type="entry name" value="DPPIV_N"/>
    <property type="match status" value="1"/>
</dbReference>
<sequence length="929" mass="102112">MAPSRHVGGSPRAPLVGAGGAMKSPLHPLALPHTPFGRGPPPPAALLHRHAGPRSASPPPHPHCPLPPPPPPPPPPHHTHARPHAHGPPRRDRSAASLEMAASDQELMLRSWRRDGRAIALGAALGVLVLVLVAAAAALLGAGPGPRPPRDPFASMRDVLRGSFIPRHFNATWLPGGHLYFLDEHEQPTLMKMKKQGDAVFAYNLISNESMQTIRKLVWAFAFIPSPDAKYILVKHDIHPMDPSTDTEMQMELVDVATQRLQPVEGPRGRRIQQAIWAPRGNSFAFVQRNDVFYVPSAGDRPLKALRVTHDGEFGRIYNGLPSWSYKVEVFKDDPAMWFSPDGTYLAYGSFDESAVGTVVITEYFPPRRKGPYPNNITLRYPMPGTALPQASLWLLNTQAAVACGEAHPVRLVVPHELQGGERTALLGGARWATSSELAAVWSNRVQDVLKVAVYNASTGALDEVAYSLAARDGGAVDLRARPLFSRDGLRVVLAEPLLGSAAFGSSAAAARPPADHDAEGEDAPVYDGPRLLLLRRRRDARAHTVLARGPVAVRAPLAWDEEAHRVYFLGSGRGEPGQQFLYSVPDGAEGAPHAPRCESCALWMPHTRARACLFAAASFPPDHPPRFFALSCLGPAVPESAIFAVPAANDTGPLERGPVLAWDAQPRLRARVAAVVLPWEARAELLLRRGRRARVRLWLPPNYDVAKAKYPLLLDMNEEWDGAQRSSERFNVDWRAHLAANRSVVYAVVAAGNGPPHKGIGQDDVDDQLEAIRELVERFNYIDAARVAVWGWSRGGYLAAMTMARDATRTVRCAIAVSPVVSWNHYHALYAERYLHLPTPDDNAAGYARADLTAHAEGFRGKRLLLIHGTHDLSVHLRHSLNLARELQRRDIPFEFQVYPDVGHGFATVWPHYYRKMERFLEECFPID</sequence>
<feature type="region of interest" description="Disordered" evidence="12">
    <location>
        <begin position="1"/>
        <end position="97"/>
    </location>
</feature>
<feature type="domain" description="Peptidase S9 prolyl oligopeptidase catalytic" evidence="14">
    <location>
        <begin position="760"/>
        <end position="926"/>
    </location>
</feature>
<proteinExistence type="predicted"/>
<evidence type="ECO:0000256" key="7">
    <source>
        <dbReference type="ARBA" id="ARBA00022968"/>
    </source>
</evidence>
<evidence type="ECO:0000256" key="9">
    <source>
        <dbReference type="ARBA" id="ARBA00023136"/>
    </source>
</evidence>
<keyword evidence="4 13" id="KW-0812">Transmembrane</keyword>
<evidence type="ECO:0000256" key="4">
    <source>
        <dbReference type="ARBA" id="ARBA00022692"/>
    </source>
</evidence>
<keyword evidence="5" id="KW-0378">Hydrolase</keyword>
<feature type="compositionally biased region" description="Basic residues" evidence="12">
    <location>
        <begin position="77"/>
        <end position="88"/>
    </location>
</feature>
<dbReference type="InterPro" id="IPR001375">
    <property type="entry name" value="Peptidase_S9_cat"/>
</dbReference>
<dbReference type="AlphaFoldDB" id="A0AAN9VPY3"/>
<dbReference type="SUPFAM" id="SSF82171">
    <property type="entry name" value="DPP6 N-terminal domain-like"/>
    <property type="match status" value="1"/>
</dbReference>
<dbReference type="EMBL" id="JAZDUA010000138">
    <property type="protein sequence ID" value="KAK7866726.1"/>
    <property type="molecule type" value="Genomic_DNA"/>
</dbReference>
<evidence type="ECO:0000256" key="11">
    <source>
        <dbReference type="ARBA" id="ARBA00037847"/>
    </source>
</evidence>
<dbReference type="GO" id="GO:0012505">
    <property type="term" value="C:endomembrane system"/>
    <property type="evidence" value="ECO:0007669"/>
    <property type="project" value="UniProtKB-SubCell"/>
</dbReference>
<dbReference type="SUPFAM" id="SSF53474">
    <property type="entry name" value="alpha/beta-Hydrolases"/>
    <property type="match status" value="1"/>
</dbReference>
<dbReference type="GO" id="GO:0004177">
    <property type="term" value="F:aminopeptidase activity"/>
    <property type="evidence" value="ECO:0007669"/>
    <property type="project" value="UniProtKB-KW"/>
</dbReference>
<dbReference type="Gene3D" id="3.40.50.1820">
    <property type="entry name" value="alpha/beta hydrolase"/>
    <property type="match status" value="1"/>
</dbReference>
<keyword evidence="2" id="KW-0031">Aminopeptidase</keyword>
<dbReference type="InterPro" id="IPR029058">
    <property type="entry name" value="AB_hydrolase_fold"/>
</dbReference>
<evidence type="ECO:0000256" key="10">
    <source>
        <dbReference type="ARBA" id="ARBA00023180"/>
    </source>
</evidence>
<dbReference type="GO" id="GO:0005886">
    <property type="term" value="C:plasma membrane"/>
    <property type="evidence" value="ECO:0007669"/>
    <property type="project" value="TreeGrafter"/>
</dbReference>
<evidence type="ECO:0000256" key="3">
    <source>
        <dbReference type="ARBA" id="ARBA00022670"/>
    </source>
</evidence>
<dbReference type="Proteomes" id="UP001378592">
    <property type="component" value="Unassembled WGS sequence"/>
</dbReference>
<dbReference type="GO" id="GO:0006508">
    <property type="term" value="P:proteolysis"/>
    <property type="evidence" value="ECO:0007669"/>
    <property type="project" value="UniProtKB-KW"/>
</dbReference>
<organism evidence="16 17">
    <name type="scientific">Gryllus longicercus</name>
    <dbReference type="NCBI Taxonomy" id="2509291"/>
    <lineage>
        <taxon>Eukaryota</taxon>
        <taxon>Metazoa</taxon>
        <taxon>Ecdysozoa</taxon>
        <taxon>Arthropoda</taxon>
        <taxon>Hexapoda</taxon>
        <taxon>Insecta</taxon>
        <taxon>Pterygota</taxon>
        <taxon>Neoptera</taxon>
        <taxon>Polyneoptera</taxon>
        <taxon>Orthoptera</taxon>
        <taxon>Ensifera</taxon>
        <taxon>Gryllidea</taxon>
        <taxon>Grylloidea</taxon>
        <taxon>Gryllidae</taxon>
        <taxon>Gryllinae</taxon>
        <taxon>Gryllus</taxon>
    </lineage>
</organism>
<evidence type="ECO:0000256" key="6">
    <source>
        <dbReference type="ARBA" id="ARBA00022825"/>
    </source>
</evidence>
<evidence type="ECO:0000313" key="17">
    <source>
        <dbReference type="Proteomes" id="UP001378592"/>
    </source>
</evidence>
<evidence type="ECO:0000259" key="14">
    <source>
        <dbReference type="Pfam" id="PF00326"/>
    </source>
</evidence>
<keyword evidence="8 13" id="KW-1133">Transmembrane helix</keyword>
<keyword evidence="17" id="KW-1185">Reference proteome</keyword>
<dbReference type="InterPro" id="IPR002469">
    <property type="entry name" value="Peptidase_S9B_N"/>
</dbReference>
<evidence type="ECO:0000259" key="15">
    <source>
        <dbReference type="Pfam" id="PF00930"/>
    </source>
</evidence>
<dbReference type="PANTHER" id="PTHR11731">
    <property type="entry name" value="PROTEASE FAMILY S9B,C DIPEPTIDYL-PEPTIDASE IV-RELATED"/>
    <property type="match status" value="1"/>
</dbReference>
<comment type="caution">
    <text evidence="16">The sequence shown here is derived from an EMBL/GenBank/DDBJ whole genome shotgun (WGS) entry which is preliminary data.</text>
</comment>
<feature type="transmembrane region" description="Helical" evidence="13">
    <location>
        <begin position="118"/>
        <end position="140"/>
    </location>
</feature>
<accession>A0AAN9VPY3</accession>
<gene>
    <name evidence="16" type="ORF">R5R35_003147</name>
</gene>
<evidence type="ECO:0000256" key="13">
    <source>
        <dbReference type="SAM" id="Phobius"/>
    </source>
</evidence>